<reference evidence="1 2" key="1">
    <citation type="journal article" date="2014" name="Nat. Commun.">
        <title>Molecular traces of alternative social organization in a termite genome.</title>
        <authorList>
            <person name="Terrapon N."/>
            <person name="Li C."/>
            <person name="Robertson H.M."/>
            <person name="Ji L."/>
            <person name="Meng X."/>
            <person name="Booth W."/>
            <person name="Chen Z."/>
            <person name="Childers C.P."/>
            <person name="Glastad K.M."/>
            <person name="Gokhale K."/>
            <person name="Gowin J."/>
            <person name="Gronenberg W."/>
            <person name="Hermansen R.A."/>
            <person name="Hu H."/>
            <person name="Hunt B.G."/>
            <person name="Huylmans A.K."/>
            <person name="Khalil S.M."/>
            <person name="Mitchell R.D."/>
            <person name="Munoz-Torres M.C."/>
            <person name="Mustard J.A."/>
            <person name="Pan H."/>
            <person name="Reese J.T."/>
            <person name="Scharf M.E."/>
            <person name="Sun F."/>
            <person name="Vogel H."/>
            <person name="Xiao J."/>
            <person name="Yang W."/>
            <person name="Yang Z."/>
            <person name="Yang Z."/>
            <person name="Zhou J."/>
            <person name="Zhu J."/>
            <person name="Brent C.S."/>
            <person name="Elsik C.G."/>
            <person name="Goodisman M.A."/>
            <person name="Liberles D.A."/>
            <person name="Roe R.M."/>
            <person name="Vargo E.L."/>
            <person name="Vilcinskas A."/>
            <person name="Wang J."/>
            <person name="Bornberg-Bauer E."/>
            <person name="Korb J."/>
            <person name="Zhang G."/>
            <person name="Liebig J."/>
        </authorList>
    </citation>
    <scope>NUCLEOTIDE SEQUENCE [LARGE SCALE GENOMIC DNA]</scope>
    <source>
        <tissue evidence="1">Whole organism</tissue>
    </source>
</reference>
<dbReference type="OMA" id="MMHDEIR"/>
<dbReference type="InParanoid" id="A0A067QFE6"/>
<dbReference type="AlphaFoldDB" id="A0A067QFE6"/>
<organism evidence="1 2">
    <name type="scientific">Zootermopsis nevadensis</name>
    <name type="common">Dampwood termite</name>
    <dbReference type="NCBI Taxonomy" id="136037"/>
    <lineage>
        <taxon>Eukaryota</taxon>
        <taxon>Metazoa</taxon>
        <taxon>Ecdysozoa</taxon>
        <taxon>Arthropoda</taxon>
        <taxon>Hexapoda</taxon>
        <taxon>Insecta</taxon>
        <taxon>Pterygota</taxon>
        <taxon>Neoptera</taxon>
        <taxon>Polyneoptera</taxon>
        <taxon>Dictyoptera</taxon>
        <taxon>Blattodea</taxon>
        <taxon>Blattoidea</taxon>
        <taxon>Termitoidae</taxon>
        <taxon>Termopsidae</taxon>
        <taxon>Zootermopsis</taxon>
    </lineage>
</organism>
<keyword evidence="2" id="KW-1185">Reference proteome</keyword>
<dbReference type="PANTHER" id="PTHR45786:SF74">
    <property type="entry name" value="ATP-DEPENDENT DNA HELICASE"/>
    <property type="match status" value="1"/>
</dbReference>
<dbReference type="PANTHER" id="PTHR45786">
    <property type="entry name" value="DNA BINDING PROTEIN-LIKE"/>
    <property type="match status" value="1"/>
</dbReference>
<name>A0A067QFE6_ZOONE</name>
<dbReference type="EMBL" id="KK853642">
    <property type="protein sequence ID" value="KDR02839.1"/>
    <property type="molecule type" value="Genomic_DNA"/>
</dbReference>
<sequence>MKNRGRLLIAAHFMYDEHQHHLEPMNYECIHCKALHCLDESTHRSSYSFYDCCAHGKVVLDSLPEYPDDLRKLFSLRHLRNKCRVYNNMMAFASFQANLMDFGISRPGPYCFKLHGQILYNMNAASFPKDIENATFGQQFMIDEKEAVKQRIENARQNSKGDTKDDIKEEIVTKLTNIISRINVHAESYRMMNYQKSKKQTNDDM</sequence>
<accession>A0A067QFE6</accession>
<evidence type="ECO:0000313" key="1">
    <source>
        <dbReference type="EMBL" id="KDR02839.1"/>
    </source>
</evidence>
<evidence type="ECO:0000313" key="2">
    <source>
        <dbReference type="Proteomes" id="UP000027135"/>
    </source>
</evidence>
<proteinExistence type="predicted"/>
<gene>
    <name evidence="1" type="ORF">L798_05072</name>
</gene>
<protein>
    <submittedName>
        <fullName evidence="1">Uncharacterized protein</fullName>
    </submittedName>
</protein>
<dbReference type="STRING" id="136037.A0A067QFE6"/>
<dbReference type="Proteomes" id="UP000027135">
    <property type="component" value="Unassembled WGS sequence"/>
</dbReference>
<dbReference type="eggNOG" id="KOG0987">
    <property type="taxonomic scope" value="Eukaryota"/>
</dbReference>